<dbReference type="PANTHER" id="PTHR39338:SF7">
    <property type="entry name" value="BLL6692 PROTEIN"/>
    <property type="match status" value="1"/>
</dbReference>
<gene>
    <name evidence="1" type="ORF">DDZ18_07875</name>
</gene>
<dbReference type="PANTHER" id="PTHR39338">
    <property type="entry name" value="BLL5662 PROTEIN-RELATED"/>
    <property type="match status" value="1"/>
</dbReference>
<comment type="caution">
    <text evidence="1">The sequence shown here is derived from an EMBL/GenBank/DDBJ whole genome shotgun (WGS) entry which is preliminary data.</text>
</comment>
<protein>
    <submittedName>
        <fullName evidence="1">VWA domain-containing protein</fullName>
    </submittedName>
</protein>
<evidence type="ECO:0000313" key="2">
    <source>
        <dbReference type="Proteomes" id="UP000245168"/>
    </source>
</evidence>
<dbReference type="OrthoDB" id="9764216at2"/>
<sequence>MFHRFFTELRAAKIPVSTREYLTLLEALDRGAIGPDIDAFYAVSRAALVKDERHFDKFDKVFAHMFEGVERLGDLFKEHEIPADWLRAEMERLLTPEEMAELETMELDELMETLKQRLEEQTERHEGGNKWIGTGGTSPYGHSGWNPAGVRIGGKSKNKRAVKVWENRRFKDLDSERELGTRNLKVALRRLRKFAREGAEEELDLDDTIASTAREGYLDVKMRPERRNAVKVLVFFDVGGSMDPYVDVTERLFSAASSVFKNLEYFYFHNCPYEAVWKSNLRRRSETTPLWDVLHKYPSDWRVVIVGDASMAPYEITHPGGSVEHWNEEAGGVWLRRIAETYPHIAWLNPQPEAWWPHTYSIQLVREIVGPERMFPLTLDGVDKAMKELAKR</sequence>
<evidence type="ECO:0000313" key="1">
    <source>
        <dbReference type="EMBL" id="PWE17580.1"/>
    </source>
</evidence>
<organism evidence="1 2">
    <name type="scientific">Marinicauda salina</name>
    <dbReference type="NCBI Taxonomy" id="2135793"/>
    <lineage>
        <taxon>Bacteria</taxon>
        <taxon>Pseudomonadati</taxon>
        <taxon>Pseudomonadota</taxon>
        <taxon>Alphaproteobacteria</taxon>
        <taxon>Maricaulales</taxon>
        <taxon>Maricaulaceae</taxon>
        <taxon>Marinicauda</taxon>
    </lineage>
</organism>
<reference evidence="2" key="1">
    <citation type="submission" date="2018-05" db="EMBL/GenBank/DDBJ databases">
        <authorList>
            <person name="Liu B.-T."/>
        </authorList>
    </citation>
    <scope>NUCLEOTIDE SEQUENCE [LARGE SCALE GENOMIC DNA]</scope>
    <source>
        <strain evidence="2">WD6-1</strain>
    </source>
</reference>
<dbReference type="EMBL" id="QEXV01000003">
    <property type="protein sequence ID" value="PWE17580.1"/>
    <property type="molecule type" value="Genomic_DNA"/>
</dbReference>
<dbReference type="Pfam" id="PF05762">
    <property type="entry name" value="VWA_CoxE"/>
    <property type="match status" value="1"/>
</dbReference>
<dbReference type="AlphaFoldDB" id="A0A2U2BUC0"/>
<name>A0A2U2BUC0_9PROT</name>
<dbReference type="RefSeq" id="WP_109252811.1">
    <property type="nucleotide sequence ID" value="NZ_QEXV01000003.1"/>
</dbReference>
<accession>A0A2U2BUC0</accession>
<keyword evidence="2" id="KW-1185">Reference proteome</keyword>
<proteinExistence type="predicted"/>
<dbReference type="InterPro" id="IPR008912">
    <property type="entry name" value="Uncharacterised_CoxE"/>
</dbReference>
<dbReference type="Proteomes" id="UP000245168">
    <property type="component" value="Unassembled WGS sequence"/>
</dbReference>